<organism evidence="3 4">
    <name type="scientific">Gordonia aichiensis NBRC 108223</name>
    <dbReference type="NCBI Taxonomy" id="1220583"/>
    <lineage>
        <taxon>Bacteria</taxon>
        <taxon>Bacillati</taxon>
        <taxon>Actinomycetota</taxon>
        <taxon>Actinomycetes</taxon>
        <taxon>Mycobacteriales</taxon>
        <taxon>Gordoniaceae</taxon>
        <taxon>Gordonia</taxon>
    </lineage>
</organism>
<protein>
    <submittedName>
        <fullName evidence="3">Mce family protein</fullName>
    </submittedName>
</protein>
<dbReference type="InterPro" id="IPR005693">
    <property type="entry name" value="Mce"/>
</dbReference>
<dbReference type="GO" id="GO:0051701">
    <property type="term" value="P:biological process involved in interaction with host"/>
    <property type="evidence" value="ECO:0007669"/>
    <property type="project" value="TreeGrafter"/>
</dbReference>
<dbReference type="EMBL" id="BANR01000010">
    <property type="protein sequence ID" value="GAC49164.1"/>
    <property type="molecule type" value="Genomic_DNA"/>
</dbReference>
<evidence type="ECO:0000259" key="2">
    <source>
        <dbReference type="Pfam" id="PF11887"/>
    </source>
</evidence>
<dbReference type="InterPro" id="IPR024516">
    <property type="entry name" value="Mce_C"/>
</dbReference>
<evidence type="ECO:0000313" key="3">
    <source>
        <dbReference type="EMBL" id="GAC49164.1"/>
    </source>
</evidence>
<name>L7KKM3_9ACTN</name>
<dbReference type="Pfam" id="PF11887">
    <property type="entry name" value="Mce4_CUP1"/>
    <property type="match status" value="1"/>
</dbReference>
<dbReference type="PANTHER" id="PTHR33371">
    <property type="entry name" value="INTERMEMBRANE PHOSPHOLIPID TRANSPORT SYSTEM BINDING PROTEIN MLAD-RELATED"/>
    <property type="match status" value="1"/>
</dbReference>
<dbReference type="eggNOG" id="COG1463">
    <property type="taxonomic scope" value="Bacteria"/>
</dbReference>
<proteinExistence type="predicted"/>
<evidence type="ECO:0000259" key="1">
    <source>
        <dbReference type="Pfam" id="PF02470"/>
    </source>
</evidence>
<dbReference type="Pfam" id="PF02470">
    <property type="entry name" value="MlaD"/>
    <property type="match status" value="1"/>
</dbReference>
<dbReference type="Proteomes" id="UP000010988">
    <property type="component" value="Unassembled WGS sequence"/>
</dbReference>
<dbReference type="OrthoDB" id="338143at2"/>
<gene>
    <name evidence="3" type="primary">mceB</name>
    <name evidence="3" type="ORF">GOACH_10_01320</name>
</gene>
<dbReference type="NCBIfam" id="TIGR00996">
    <property type="entry name" value="Mtu_fam_mce"/>
    <property type="match status" value="1"/>
</dbReference>
<keyword evidence="4" id="KW-1185">Reference proteome</keyword>
<feature type="domain" description="Mammalian cell entry C-terminal" evidence="2">
    <location>
        <begin position="118"/>
        <end position="321"/>
    </location>
</feature>
<evidence type="ECO:0000313" key="4">
    <source>
        <dbReference type="Proteomes" id="UP000010988"/>
    </source>
</evidence>
<dbReference type="GO" id="GO:0005576">
    <property type="term" value="C:extracellular region"/>
    <property type="evidence" value="ECO:0007669"/>
    <property type="project" value="TreeGrafter"/>
</dbReference>
<dbReference type="InterPro" id="IPR052336">
    <property type="entry name" value="MlaD_Phospholipid_Transporter"/>
</dbReference>
<feature type="domain" description="Mce/MlaD" evidence="1">
    <location>
        <begin position="36"/>
        <end position="112"/>
    </location>
</feature>
<accession>L7KKM3</accession>
<dbReference type="RefSeq" id="WP_005175053.1">
    <property type="nucleotide sequence ID" value="NZ_BANR01000010.1"/>
</dbReference>
<comment type="caution">
    <text evidence="3">The sequence shown here is derived from an EMBL/GenBank/DDBJ whole genome shotgun (WGS) entry which is preliminary data.</text>
</comment>
<dbReference type="STRING" id="1220583.GOACH_10_01320"/>
<dbReference type="InterPro" id="IPR003399">
    <property type="entry name" value="Mce/MlaD"/>
</dbReference>
<dbReference type="PANTHER" id="PTHR33371:SF17">
    <property type="entry name" value="MCE-FAMILY PROTEIN MCE1B"/>
    <property type="match status" value="1"/>
</dbReference>
<sequence length="337" mass="35895">MRMGATLAKLGVFVVITLLSGAFVAVLAGNLRFGPSQDYKAVFSSASGIREGSEVRIAGVPVGSVSKVSLDGRDGAIVEFSVDKSHRLYHGTEVAIRYKNLIGDRFVELRQGTGDMSTLQPGETIPASQTTPALDIDQVVNGFRPLLTGLDPDQTNRLATSLIAVLNGQETAISSLISELTPMTTAIADRDEAIGQIISNFNDVLRTINDRHDRFDSLIDGLADLVRGLSADRDSISRSLVKVDGLTAALGDVVTSVRPDLAASIANLGTLSQNLNSQADTLQLVLNKLPETYRLTTRASSYGSFVNFFVCGMAIKYGAGRADQTPMFTSPAARCQP</sequence>
<dbReference type="AlphaFoldDB" id="L7KKM3"/>
<reference evidence="3 4" key="1">
    <citation type="submission" date="2012-12" db="EMBL/GenBank/DDBJ databases">
        <title>Whole genome shotgun sequence of Gordonia aichiensis NBRC 108223.</title>
        <authorList>
            <person name="Isaki-Nakamura S."/>
            <person name="Hosoyama A."/>
            <person name="Tsuchikane K."/>
            <person name="Ando Y."/>
            <person name="Baba S."/>
            <person name="Ohji S."/>
            <person name="Hamada M."/>
            <person name="Tamura T."/>
            <person name="Yamazoe A."/>
            <person name="Yamazaki S."/>
            <person name="Fujita N."/>
        </authorList>
    </citation>
    <scope>NUCLEOTIDE SEQUENCE [LARGE SCALE GENOMIC DNA]</scope>
    <source>
        <strain evidence="3 4">NBRC 108223</strain>
    </source>
</reference>